<protein>
    <submittedName>
        <fullName evidence="1">Uncharacterized protein</fullName>
    </submittedName>
</protein>
<gene>
    <name evidence="1" type="ORF">O3G_MSEX010818</name>
</gene>
<dbReference type="Proteomes" id="UP000791440">
    <property type="component" value="Unassembled WGS sequence"/>
</dbReference>
<dbReference type="InterPro" id="IPR029731">
    <property type="entry name" value="OSGIN1/2"/>
</dbReference>
<accession>A0A921ZII8</accession>
<dbReference type="AlphaFoldDB" id="A0A921ZII8"/>
<comment type="caution">
    <text evidence="1">The sequence shown here is derived from an EMBL/GenBank/DDBJ whole genome shotgun (WGS) entry which is preliminary data.</text>
</comment>
<reference evidence="1" key="1">
    <citation type="journal article" date="2016" name="Insect Biochem. Mol. Biol.">
        <title>Multifaceted biological insights from a draft genome sequence of the tobacco hornworm moth, Manduca sexta.</title>
        <authorList>
            <person name="Kanost M.R."/>
            <person name="Arrese E.L."/>
            <person name="Cao X."/>
            <person name="Chen Y.R."/>
            <person name="Chellapilla S."/>
            <person name="Goldsmith M.R."/>
            <person name="Grosse-Wilde E."/>
            <person name="Heckel D.G."/>
            <person name="Herndon N."/>
            <person name="Jiang H."/>
            <person name="Papanicolaou A."/>
            <person name="Qu J."/>
            <person name="Soulages J.L."/>
            <person name="Vogel H."/>
            <person name="Walters J."/>
            <person name="Waterhouse R.M."/>
            <person name="Ahn S.J."/>
            <person name="Almeida F.C."/>
            <person name="An C."/>
            <person name="Aqrawi P."/>
            <person name="Bretschneider A."/>
            <person name="Bryant W.B."/>
            <person name="Bucks S."/>
            <person name="Chao H."/>
            <person name="Chevignon G."/>
            <person name="Christen J.M."/>
            <person name="Clarke D.F."/>
            <person name="Dittmer N.T."/>
            <person name="Ferguson L.C.F."/>
            <person name="Garavelou S."/>
            <person name="Gordon K.H.J."/>
            <person name="Gunaratna R.T."/>
            <person name="Han Y."/>
            <person name="Hauser F."/>
            <person name="He Y."/>
            <person name="Heidel-Fischer H."/>
            <person name="Hirsh A."/>
            <person name="Hu Y."/>
            <person name="Jiang H."/>
            <person name="Kalra D."/>
            <person name="Klinner C."/>
            <person name="Konig C."/>
            <person name="Kovar C."/>
            <person name="Kroll A.R."/>
            <person name="Kuwar S.S."/>
            <person name="Lee S.L."/>
            <person name="Lehman R."/>
            <person name="Li K."/>
            <person name="Li Z."/>
            <person name="Liang H."/>
            <person name="Lovelace S."/>
            <person name="Lu Z."/>
            <person name="Mansfield J.H."/>
            <person name="McCulloch K.J."/>
            <person name="Mathew T."/>
            <person name="Morton B."/>
            <person name="Muzny D.M."/>
            <person name="Neunemann D."/>
            <person name="Ongeri F."/>
            <person name="Pauchet Y."/>
            <person name="Pu L.L."/>
            <person name="Pyrousis I."/>
            <person name="Rao X.J."/>
            <person name="Redding A."/>
            <person name="Roesel C."/>
            <person name="Sanchez-Gracia A."/>
            <person name="Schaack S."/>
            <person name="Shukla A."/>
            <person name="Tetreau G."/>
            <person name="Wang Y."/>
            <person name="Xiong G.H."/>
            <person name="Traut W."/>
            <person name="Walsh T.K."/>
            <person name="Worley K.C."/>
            <person name="Wu D."/>
            <person name="Wu W."/>
            <person name="Wu Y.Q."/>
            <person name="Zhang X."/>
            <person name="Zou Z."/>
            <person name="Zucker H."/>
            <person name="Briscoe A.D."/>
            <person name="Burmester T."/>
            <person name="Clem R.J."/>
            <person name="Feyereisen R."/>
            <person name="Grimmelikhuijzen C.J.P."/>
            <person name="Hamodrakas S.J."/>
            <person name="Hansson B.S."/>
            <person name="Huguet E."/>
            <person name="Jermiin L.S."/>
            <person name="Lan Q."/>
            <person name="Lehman H.K."/>
            <person name="Lorenzen M."/>
            <person name="Merzendorfer H."/>
            <person name="Michalopoulos I."/>
            <person name="Morton D.B."/>
            <person name="Muthukrishnan S."/>
            <person name="Oakeshott J.G."/>
            <person name="Palmer W."/>
            <person name="Park Y."/>
            <person name="Passarelli A.L."/>
            <person name="Rozas J."/>
            <person name="Schwartz L.M."/>
            <person name="Smith W."/>
            <person name="Southgate A."/>
            <person name="Vilcinskas A."/>
            <person name="Vogt R."/>
            <person name="Wang P."/>
            <person name="Werren J."/>
            <person name="Yu X.Q."/>
            <person name="Zhou J.J."/>
            <person name="Brown S.J."/>
            <person name="Scherer S.E."/>
            <person name="Richards S."/>
            <person name="Blissard G.W."/>
        </authorList>
    </citation>
    <scope>NUCLEOTIDE SEQUENCE</scope>
</reference>
<keyword evidence="2" id="KW-1185">Reference proteome</keyword>
<evidence type="ECO:0000313" key="1">
    <source>
        <dbReference type="EMBL" id="KAG6458370.1"/>
    </source>
</evidence>
<evidence type="ECO:0000313" key="2">
    <source>
        <dbReference type="Proteomes" id="UP000791440"/>
    </source>
</evidence>
<proteinExistence type="predicted"/>
<name>A0A921ZII8_MANSE</name>
<organism evidence="1 2">
    <name type="scientific">Manduca sexta</name>
    <name type="common">Tobacco hawkmoth</name>
    <name type="synonym">Tobacco hornworm</name>
    <dbReference type="NCBI Taxonomy" id="7130"/>
    <lineage>
        <taxon>Eukaryota</taxon>
        <taxon>Metazoa</taxon>
        <taxon>Ecdysozoa</taxon>
        <taxon>Arthropoda</taxon>
        <taxon>Hexapoda</taxon>
        <taxon>Insecta</taxon>
        <taxon>Pterygota</taxon>
        <taxon>Neoptera</taxon>
        <taxon>Endopterygota</taxon>
        <taxon>Lepidoptera</taxon>
        <taxon>Glossata</taxon>
        <taxon>Ditrysia</taxon>
        <taxon>Bombycoidea</taxon>
        <taxon>Sphingidae</taxon>
        <taxon>Sphinginae</taxon>
        <taxon>Sphingini</taxon>
        <taxon>Manduca</taxon>
    </lineage>
</organism>
<dbReference type="PANTHER" id="PTHR15192">
    <property type="entry name" value="PROTEIN CBG05349"/>
    <property type="match status" value="1"/>
</dbReference>
<reference evidence="1" key="2">
    <citation type="submission" date="2020-12" db="EMBL/GenBank/DDBJ databases">
        <authorList>
            <person name="Kanost M."/>
        </authorList>
    </citation>
    <scope>NUCLEOTIDE SEQUENCE</scope>
</reference>
<dbReference type="EMBL" id="JH668580">
    <property type="protein sequence ID" value="KAG6458370.1"/>
    <property type="molecule type" value="Genomic_DNA"/>
</dbReference>
<dbReference type="PANTHER" id="PTHR15192:SF8">
    <property type="entry name" value="FAD_NAD(P)-BINDING DOMAIN-CONTAINING PROTEIN"/>
    <property type="match status" value="1"/>
</dbReference>
<feature type="non-terminal residue" evidence="1">
    <location>
        <position position="277"/>
    </location>
</feature>
<sequence length="277" mass="29617">MVTSFMLAGNVPYLKQIPDDLPIDEMLKARLSNLTPGQSLYEADLMELAEGLEGRCQNPIPLLMDNLLRPCADLGIQADSLIEWRYEEHKQIDHIVLGRGPPGGAWHTFPPGVRTLSPGAWLTLPPHADAGAGRLSARAVANYCRRYVHACKLQRYFRSGVVVTNVSRAPHTPGPPCPAPNCPTGAKYYVTARETNGGRSFVVACAKVVVAAGGGDRPNVLRHVTHATHDLASFERALHSLHAESVPAPSVLVVGSGVSAADAVLLARAAGLRVAHL</sequence>